<dbReference type="EC" id="2.4.1.182" evidence="1"/>
<keyword evidence="4" id="KW-0328">Glycosyltransferase</keyword>
<dbReference type="GO" id="GO:0009245">
    <property type="term" value="P:lipid A biosynthetic process"/>
    <property type="evidence" value="ECO:0007669"/>
    <property type="project" value="UniProtKB-KW"/>
</dbReference>
<dbReference type="GO" id="GO:0008915">
    <property type="term" value="F:lipid-A-disaccharide synthase activity"/>
    <property type="evidence" value="ECO:0007669"/>
    <property type="project" value="UniProtKB-EC"/>
</dbReference>
<protein>
    <recommendedName>
        <fullName evidence="1">lipid-A-disaccharide synthase</fullName>
        <ecNumber evidence="1">2.4.1.182</ecNumber>
    </recommendedName>
</protein>
<dbReference type="PANTHER" id="PTHR30372">
    <property type="entry name" value="LIPID-A-DISACCHARIDE SYNTHASE"/>
    <property type="match status" value="1"/>
</dbReference>
<reference evidence="8" key="1">
    <citation type="submission" date="2018-05" db="EMBL/GenBank/DDBJ databases">
        <authorList>
            <person name="Lanie J.A."/>
            <person name="Ng W.-L."/>
            <person name="Kazmierczak K.M."/>
            <person name="Andrzejewski T.M."/>
            <person name="Davidsen T.M."/>
            <person name="Wayne K.J."/>
            <person name="Tettelin H."/>
            <person name="Glass J.I."/>
            <person name="Rusch D."/>
            <person name="Podicherti R."/>
            <person name="Tsui H.-C.T."/>
            <person name="Winkler M.E."/>
        </authorList>
    </citation>
    <scope>NUCLEOTIDE SEQUENCE</scope>
</reference>
<keyword evidence="3" id="KW-0441">Lipid A biosynthesis</keyword>
<evidence type="ECO:0000256" key="7">
    <source>
        <dbReference type="ARBA" id="ARBA00048975"/>
    </source>
</evidence>
<evidence type="ECO:0000256" key="5">
    <source>
        <dbReference type="ARBA" id="ARBA00022679"/>
    </source>
</evidence>
<sequence>MTGAGKTKKKRTYFIIAGEPSGDLHGAKLVAAMKKRSPNLHFVGNGGNKMLEEGVDLLYHTDQLSVMGFSEVVKHTPFLLKVFRNTLKKIAEIKPDRIILIDYPGFNLRMAKKCARLSIPITYFILPQLWAWKENRIKTFHKFIDQSLSIFPFEQGWYEKRGVSANYIGHPFTELAPPKQTKSEFFRKHKLKESTKILTLLPGSRQQEIDKMWPVFYEAACEIKKNNNVEIMVAKSSGVNLTHKEYCHTEEEDVHASILYATAAITASGTAALECAV</sequence>
<evidence type="ECO:0000256" key="6">
    <source>
        <dbReference type="ARBA" id="ARBA00023098"/>
    </source>
</evidence>
<dbReference type="InterPro" id="IPR003835">
    <property type="entry name" value="Glyco_trans_19"/>
</dbReference>
<dbReference type="NCBIfam" id="TIGR00215">
    <property type="entry name" value="lpxB"/>
    <property type="match status" value="1"/>
</dbReference>
<evidence type="ECO:0000256" key="2">
    <source>
        <dbReference type="ARBA" id="ARBA00022516"/>
    </source>
</evidence>
<dbReference type="AlphaFoldDB" id="A0A382NMQ3"/>
<comment type="catalytic activity">
    <reaction evidence="7">
        <text>a lipid X + a UDP-2-N,3-O-bis[(3R)-3-hydroxyacyl]-alpha-D-glucosamine = a lipid A disaccharide + UDP + H(+)</text>
        <dbReference type="Rhea" id="RHEA:67828"/>
        <dbReference type="ChEBI" id="CHEBI:15378"/>
        <dbReference type="ChEBI" id="CHEBI:58223"/>
        <dbReference type="ChEBI" id="CHEBI:137748"/>
        <dbReference type="ChEBI" id="CHEBI:176338"/>
        <dbReference type="ChEBI" id="CHEBI:176343"/>
        <dbReference type="EC" id="2.4.1.182"/>
    </reaction>
</comment>
<dbReference type="SUPFAM" id="SSF53756">
    <property type="entry name" value="UDP-Glycosyltransferase/glycogen phosphorylase"/>
    <property type="match status" value="1"/>
</dbReference>
<keyword evidence="2" id="KW-0444">Lipid biosynthesis</keyword>
<organism evidence="8">
    <name type="scientific">marine metagenome</name>
    <dbReference type="NCBI Taxonomy" id="408172"/>
    <lineage>
        <taxon>unclassified sequences</taxon>
        <taxon>metagenomes</taxon>
        <taxon>ecological metagenomes</taxon>
    </lineage>
</organism>
<dbReference type="GO" id="GO:0016020">
    <property type="term" value="C:membrane"/>
    <property type="evidence" value="ECO:0007669"/>
    <property type="project" value="GOC"/>
</dbReference>
<gene>
    <name evidence="8" type="ORF">METZ01_LOCUS313856</name>
</gene>
<evidence type="ECO:0000256" key="1">
    <source>
        <dbReference type="ARBA" id="ARBA00012687"/>
    </source>
</evidence>
<keyword evidence="5" id="KW-0808">Transferase</keyword>
<feature type="non-terminal residue" evidence="8">
    <location>
        <position position="277"/>
    </location>
</feature>
<name>A0A382NMQ3_9ZZZZ</name>
<keyword evidence="6" id="KW-0443">Lipid metabolism</keyword>
<accession>A0A382NMQ3</accession>
<evidence type="ECO:0000313" key="8">
    <source>
        <dbReference type="EMBL" id="SVC61002.1"/>
    </source>
</evidence>
<dbReference type="PANTHER" id="PTHR30372:SF4">
    <property type="entry name" value="LIPID-A-DISACCHARIDE SYNTHASE, MITOCHONDRIAL-RELATED"/>
    <property type="match status" value="1"/>
</dbReference>
<dbReference type="EMBL" id="UINC01100725">
    <property type="protein sequence ID" value="SVC61002.1"/>
    <property type="molecule type" value="Genomic_DNA"/>
</dbReference>
<proteinExistence type="predicted"/>
<dbReference type="Pfam" id="PF02684">
    <property type="entry name" value="LpxB"/>
    <property type="match status" value="1"/>
</dbReference>
<dbReference type="GO" id="GO:0005543">
    <property type="term" value="F:phospholipid binding"/>
    <property type="evidence" value="ECO:0007669"/>
    <property type="project" value="TreeGrafter"/>
</dbReference>
<evidence type="ECO:0000256" key="3">
    <source>
        <dbReference type="ARBA" id="ARBA00022556"/>
    </source>
</evidence>
<evidence type="ECO:0000256" key="4">
    <source>
        <dbReference type="ARBA" id="ARBA00022676"/>
    </source>
</evidence>